<evidence type="ECO:0000313" key="3">
    <source>
        <dbReference type="EMBL" id="EGI76616.1"/>
    </source>
</evidence>
<reference evidence="3 4" key="1">
    <citation type="journal article" date="2011" name="EMBO J.">
        <title>Structural diversity of bacterial flagellar motors.</title>
        <authorList>
            <person name="Chen S."/>
            <person name="Beeby M."/>
            <person name="Murphy G.E."/>
            <person name="Leadbetter J.R."/>
            <person name="Hendrixson D.R."/>
            <person name="Briegel A."/>
            <person name="Li Z."/>
            <person name="Shi J."/>
            <person name="Tocheva E.I."/>
            <person name="Muller A."/>
            <person name="Dobro M.J."/>
            <person name="Jensen G.J."/>
        </authorList>
    </citation>
    <scope>NUCLEOTIDE SEQUENCE [LARGE SCALE GENOMIC DNA]</scope>
    <source>
        <strain evidence="3 4">ATCC 19624</strain>
    </source>
</reference>
<protein>
    <submittedName>
        <fullName evidence="3">TfoX domain-containing protein</fullName>
    </submittedName>
</protein>
<comment type="caution">
    <text evidence="3">The sequence shown here is derived from an EMBL/GenBank/DDBJ whole genome shotgun (WGS) entry which is preliminary data.</text>
</comment>
<dbReference type="PANTHER" id="PTHR36121">
    <property type="entry name" value="PROTEIN SXY"/>
    <property type="match status" value="1"/>
</dbReference>
<evidence type="ECO:0000259" key="2">
    <source>
        <dbReference type="Pfam" id="PF04993"/>
    </source>
</evidence>
<sequence length="148" mass="15984">MAHEALAEHCIELFSPLGRARARRMFGGQGLYVDDLFIALIVDGRLYLKTNDATQQHFADAGGQPFVYAGSERKPIVVMSYWTPPAEALESPALMTPWARLALEAALSARKAAPSRSSSRVSAKKVSPSRKTATPAAPKTAASRSRKS</sequence>
<accession>F3KU66</accession>
<evidence type="ECO:0000313" key="4">
    <source>
        <dbReference type="Proteomes" id="UP000016368"/>
    </source>
</evidence>
<organism evidence="3 4">
    <name type="scientific">Hylemonella gracilis ATCC 19624</name>
    <dbReference type="NCBI Taxonomy" id="887062"/>
    <lineage>
        <taxon>Bacteria</taxon>
        <taxon>Pseudomonadati</taxon>
        <taxon>Pseudomonadota</taxon>
        <taxon>Betaproteobacteria</taxon>
        <taxon>Burkholderiales</taxon>
        <taxon>Comamonadaceae</taxon>
        <taxon>Hylemonella</taxon>
    </lineage>
</organism>
<dbReference type="SUPFAM" id="SSF159894">
    <property type="entry name" value="YgaC/TfoX-N like"/>
    <property type="match status" value="1"/>
</dbReference>
<dbReference type="Pfam" id="PF04993">
    <property type="entry name" value="TfoX_N"/>
    <property type="match status" value="1"/>
</dbReference>
<gene>
    <name evidence="3" type="ORF">HGR_09990</name>
</gene>
<dbReference type="InterPro" id="IPR047525">
    <property type="entry name" value="TfoX-like"/>
</dbReference>
<dbReference type="STRING" id="887062.HGR_09990"/>
<dbReference type="OrthoDB" id="8687154at2"/>
<dbReference type="AlphaFoldDB" id="F3KU66"/>
<dbReference type="Gene3D" id="3.30.1460.30">
    <property type="entry name" value="YgaC/TfoX-N like chaperone"/>
    <property type="match status" value="1"/>
</dbReference>
<dbReference type="eggNOG" id="COG3070">
    <property type="taxonomic scope" value="Bacteria"/>
</dbReference>
<feature type="region of interest" description="Disordered" evidence="1">
    <location>
        <begin position="110"/>
        <end position="148"/>
    </location>
</feature>
<dbReference type="InterPro" id="IPR007076">
    <property type="entry name" value="TfoX_N"/>
</dbReference>
<dbReference type="EMBL" id="AEGR01000060">
    <property type="protein sequence ID" value="EGI76616.1"/>
    <property type="molecule type" value="Genomic_DNA"/>
</dbReference>
<proteinExistence type="predicted"/>
<dbReference type="PANTHER" id="PTHR36121:SF1">
    <property type="entry name" value="PROTEIN SXY"/>
    <property type="match status" value="1"/>
</dbReference>
<name>F3KU66_9BURK</name>
<dbReference type="Proteomes" id="UP000016368">
    <property type="component" value="Unassembled WGS sequence"/>
</dbReference>
<dbReference type="RefSeq" id="WP_006298064.1">
    <property type="nucleotide sequence ID" value="NZ_AEGR01000060.1"/>
</dbReference>
<evidence type="ECO:0000256" key="1">
    <source>
        <dbReference type="SAM" id="MobiDB-lite"/>
    </source>
</evidence>
<feature type="domain" description="TfoX N-terminal" evidence="2">
    <location>
        <begin position="12"/>
        <end position="106"/>
    </location>
</feature>
<keyword evidence="4" id="KW-1185">Reference proteome</keyword>